<organism evidence="2 3">
    <name type="scientific">Paramarasmius palmivorus</name>
    <dbReference type="NCBI Taxonomy" id="297713"/>
    <lineage>
        <taxon>Eukaryota</taxon>
        <taxon>Fungi</taxon>
        <taxon>Dikarya</taxon>
        <taxon>Basidiomycota</taxon>
        <taxon>Agaricomycotina</taxon>
        <taxon>Agaricomycetes</taxon>
        <taxon>Agaricomycetidae</taxon>
        <taxon>Agaricales</taxon>
        <taxon>Marasmiineae</taxon>
        <taxon>Marasmiaceae</taxon>
        <taxon>Paramarasmius</taxon>
    </lineage>
</organism>
<feature type="compositionally biased region" description="Polar residues" evidence="1">
    <location>
        <begin position="163"/>
        <end position="174"/>
    </location>
</feature>
<dbReference type="Proteomes" id="UP001383192">
    <property type="component" value="Unassembled WGS sequence"/>
</dbReference>
<feature type="compositionally biased region" description="Polar residues" evidence="1">
    <location>
        <begin position="23"/>
        <end position="40"/>
    </location>
</feature>
<evidence type="ECO:0000256" key="1">
    <source>
        <dbReference type="SAM" id="MobiDB-lite"/>
    </source>
</evidence>
<dbReference type="AlphaFoldDB" id="A0AAW0DEH1"/>
<gene>
    <name evidence="2" type="ORF">VNI00_005515</name>
</gene>
<feature type="region of interest" description="Disordered" evidence="1">
    <location>
        <begin position="123"/>
        <end position="174"/>
    </location>
</feature>
<dbReference type="EMBL" id="JAYKXP010000016">
    <property type="protein sequence ID" value="KAK7049484.1"/>
    <property type="molecule type" value="Genomic_DNA"/>
</dbReference>
<accession>A0AAW0DEH1</accession>
<feature type="compositionally biased region" description="Low complexity" evidence="1">
    <location>
        <begin position="123"/>
        <end position="142"/>
    </location>
</feature>
<sequence length="174" mass="18457">MTEALSGDSEYIVKVLADLLPPGQSNTRELPNLSTLSSVPQYEPPTSPPLVLRLWLHYGHKHQAKQAKSGIRNVQTEKEAPSDGNNAGEQEFSQHQTIIREFVEIHRPPGGRDGVVEGAKAADATPGNATNAAATATTAANKATRKMVQGKTKKLPKTLGNAGVSSETPLSVSV</sequence>
<keyword evidence="3" id="KW-1185">Reference proteome</keyword>
<reference evidence="2 3" key="1">
    <citation type="submission" date="2024-01" db="EMBL/GenBank/DDBJ databases">
        <title>A draft genome for a cacao thread blight-causing isolate of Paramarasmius palmivorus.</title>
        <authorList>
            <person name="Baruah I.K."/>
            <person name="Bukari Y."/>
            <person name="Amoako-Attah I."/>
            <person name="Meinhardt L.W."/>
            <person name="Bailey B.A."/>
            <person name="Cohen S.P."/>
        </authorList>
    </citation>
    <scope>NUCLEOTIDE SEQUENCE [LARGE SCALE GENOMIC DNA]</scope>
    <source>
        <strain evidence="2 3">GH-12</strain>
    </source>
</reference>
<comment type="caution">
    <text evidence="2">The sequence shown here is derived from an EMBL/GenBank/DDBJ whole genome shotgun (WGS) entry which is preliminary data.</text>
</comment>
<feature type="region of interest" description="Disordered" evidence="1">
    <location>
        <begin position="22"/>
        <end position="44"/>
    </location>
</feature>
<feature type="region of interest" description="Disordered" evidence="1">
    <location>
        <begin position="66"/>
        <end position="91"/>
    </location>
</feature>
<protein>
    <submittedName>
        <fullName evidence="2">Uncharacterized protein</fullName>
    </submittedName>
</protein>
<evidence type="ECO:0000313" key="3">
    <source>
        <dbReference type="Proteomes" id="UP001383192"/>
    </source>
</evidence>
<name>A0AAW0DEH1_9AGAR</name>
<evidence type="ECO:0000313" key="2">
    <source>
        <dbReference type="EMBL" id="KAK7049484.1"/>
    </source>
</evidence>
<proteinExistence type="predicted"/>